<dbReference type="InterPro" id="IPR012318">
    <property type="entry name" value="HTH_CRP"/>
</dbReference>
<evidence type="ECO:0000313" key="6">
    <source>
        <dbReference type="EMBL" id="PAB59258.1"/>
    </source>
</evidence>
<dbReference type="GO" id="GO:0043565">
    <property type="term" value="F:sequence-specific DNA binding"/>
    <property type="evidence" value="ECO:0007669"/>
    <property type="project" value="InterPro"/>
</dbReference>
<dbReference type="InterPro" id="IPR036388">
    <property type="entry name" value="WH-like_DNA-bd_sf"/>
</dbReference>
<dbReference type="GO" id="GO:0006796">
    <property type="term" value="P:phosphate-containing compound metabolic process"/>
    <property type="evidence" value="ECO:0007669"/>
    <property type="project" value="UniProtKB-ARBA"/>
</dbReference>
<evidence type="ECO:0000313" key="7">
    <source>
        <dbReference type="Proteomes" id="UP000216024"/>
    </source>
</evidence>
<dbReference type="Gene3D" id="3.40.1190.20">
    <property type="match status" value="1"/>
</dbReference>
<dbReference type="CDD" id="cd01941">
    <property type="entry name" value="YeiC_kinase_like"/>
    <property type="match status" value="1"/>
</dbReference>
<reference evidence="6 7" key="1">
    <citation type="submission" date="2017-06" db="EMBL/GenBank/DDBJ databases">
        <title>Draft genome sequence of anaerobic fermentative bacterium Anaeromicrobium sediminis DY2726D isolated from West Pacific Ocean sediments.</title>
        <authorList>
            <person name="Zeng X."/>
        </authorList>
    </citation>
    <scope>NUCLEOTIDE SEQUENCE [LARGE SCALE GENOMIC DNA]</scope>
    <source>
        <strain evidence="6 7">DY2726D</strain>
    </source>
</reference>
<evidence type="ECO:0000259" key="5">
    <source>
        <dbReference type="PROSITE" id="PS50956"/>
    </source>
</evidence>
<comment type="caution">
    <text evidence="6">The sequence shown here is derived from an EMBL/GenBank/DDBJ whole genome shotgun (WGS) entry which is preliminary data.</text>
</comment>
<gene>
    <name evidence="6" type="ORF">CCE28_10350</name>
</gene>
<dbReference type="GO" id="GO:0006355">
    <property type="term" value="P:regulation of DNA-templated transcription"/>
    <property type="evidence" value="ECO:0007669"/>
    <property type="project" value="InterPro"/>
</dbReference>
<dbReference type="SUPFAM" id="SSF46785">
    <property type="entry name" value="Winged helix' DNA-binding domain"/>
    <property type="match status" value="1"/>
</dbReference>
<dbReference type="PANTHER" id="PTHR10584">
    <property type="entry name" value="SUGAR KINASE"/>
    <property type="match status" value="1"/>
</dbReference>
<keyword evidence="2 4" id="KW-0808">Transferase</keyword>
<dbReference type="Pfam" id="PF13412">
    <property type="entry name" value="HTH_24"/>
    <property type="match status" value="1"/>
</dbReference>
<dbReference type="AlphaFoldDB" id="A0A267MK15"/>
<dbReference type="Gene3D" id="1.10.10.10">
    <property type="entry name" value="Winged helix-like DNA-binding domain superfamily/Winged helix DNA-binding domain"/>
    <property type="match status" value="1"/>
</dbReference>
<dbReference type="InterPro" id="IPR000485">
    <property type="entry name" value="AsnC-type_HTH_dom"/>
</dbReference>
<dbReference type="PROSITE" id="PS50956">
    <property type="entry name" value="HTH_ASNC_2"/>
    <property type="match status" value="1"/>
</dbReference>
<keyword evidence="7" id="KW-1185">Reference proteome</keyword>
<name>A0A267MK15_9FIRM</name>
<protein>
    <submittedName>
        <fullName evidence="6">Kinase</fullName>
    </submittedName>
</protein>
<dbReference type="Pfam" id="PF00294">
    <property type="entry name" value="PfkB"/>
    <property type="match status" value="1"/>
</dbReference>
<feature type="domain" description="HTH asnC-type" evidence="5">
    <location>
        <begin position="1"/>
        <end position="74"/>
    </location>
</feature>
<dbReference type="EMBL" id="NIBG01000008">
    <property type="protein sequence ID" value="PAB59258.1"/>
    <property type="molecule type" value="Genomic_DNA"/>
</dbReference>
<sequence>MTEREREILTLISKNPLISQQDLADRLGIARSSVAVHITNLMKKGYIKGKGYIIRNEKYVTAIGGSNMDISGFPHNTFILNDSNPGNIKLSLGGVGRNIAENLCKLGIETKLVSPIGDDIYGLKIMEECKMSGIDMSHCLFLRDHPSSTYLSILNENGDMLGAIASMDILDKMSIDFIREKQHIIKNSRILVVDTNIPADTLYYIASNFKDVPIFVDPVSTAKALKIKDFIGLFHTIKPNKIEAETLSGIEINSNDDLIRVCDYFLEKGVSQIFISLGSKGVYYADMNTKGLLPPLDTNVVNVTGAGDAFMAGVIHSYMEGYEMKKQALIGSAAASLALSHENTINPNLSINNITKKLKELNL</sequence>
<organism evidence="6 7">
    <name type="scientific">Anaeromicrobium sediminis</name>
    <dbReference type="NCBI Taxonomy" id="1478221"/>
    <lineage>
        <taxon>Bacteria</taxon>
        <taxon>Bacillati</taxon>
        <taxon>Bacillota</taxon>
        <taxon>Clostridia</taxon>
        <taxon>Peptostreptococcales</taxon>
        <taxon>Thermotaleaceae</taxon>
        <taxon>Anaeromicrobium</taxon>
    </lineage>
</organism>
<dbReference type="RefSeq" id="WP_095133638.1">
    <property type="nucleotide sequence ID" value="NZ_NIBG01000008.1"/>
</dbReference>
<evidence type="ECO:0000256" key="4">
    <source>
        <dbReference type="RuleBase" id="RU003704"/>
    </source>
</evidence>
<dbReference type="PROSITE" id="PS00583">
    <property type="entry name" value="PFKB_KINASES_1"/>
    <property type="match status" value="1"/>
</dbReference>
<dbReference type="PRINTS" id="PR00990">
    <property type="entry name" value="RIBOKINASE"/>
</dbReference>
<evidence type="ECO:0000256" key="1">
    <source>
        <dbReference type="ARBA" id="ARBA00010688"/>
    </source>
</evidence>
<dbReference type="InterPro" id="IPR002173">
    <property type="entry name" value="Carboh/pur_kinase_PfkB_CS"/>
</dbReference>
<dbReference type="Proteomes" id="UP000216024">
    <property type="component" value="Unassembled WGS sequence"/>
</dbReference>
<dbReference type="GO" id="GO:0016301">
    <property type="term" value="F:kinase activity"/>
    <property type="evidence" value="ECO:0007669"/>
    <property type="project" value="UniProtKB-KW"/>
</dbReference>
<proteinExistence type="inferred from homology"/>
<comment type="similarity">
    <text evidence="1 4">Belongs to the carbohydrate kinase PfkB family.</text>
</comment>
<evidence type="ECO:0000256" key="2">
    <source>
        <dbReference type="ARBA" id="ARBA00022679"/>
    </source>
</evidence>
<dbReference type="InterPro" id="IPR011611">
    <property type="entry name" value="PfkB_dom"/>
</dbReference>
<dbReference type="SUPFAM" id="SSF53613">
    <property type="entry name" value="Ribokinase-like"/>
    <property type="match status" value="1"/>
</dbReference>
<dbReference type="InterPro" id="IPR036390">
    <property type="entry name" value="WH_DNA-bd_sf"/>
</dbReference>
<dbReference type="OrthoDB" id="9806249at2"/>
<dbReference type="SMART" id="SM00419">
    <property type="entry name" value="HTH_CRP"/>
    <property type="match status" value="1"/>
</dbReference>
<dbReference type="PANTHER" id="PTHR10584:SF166">
    <property type="entry name" value="RIBOKINASE"/>
    <property type="match status" value="1"/>
</dbReference>
<evidence type="ECO:0000256" key="3">
    <source>
        <dbReference type="ARBA" id="ARBA00022777"/>
    </source>
</evidence>
<dbReference type="InterPro" id="IPR002139">
    <property type="entry name" value="Ribo/fructo_kinase"/>
</dbReference>
<accession>A0A267MK15</accession>
<dbReference type="PROSITE" id="PS00584">
    <property type="entry name" value="PFKB_KINASES_2"/>
    <property type="match status" value="1"/>
</dbReference>
<dbReference type="InterPro" id="IPR029056">
    <property type="entry name" value="Ribokinase-like"/>
</dbReference>
<keyword evidence="3 4" id="KW-0418">Kinase</keyword>